<dbReference type="Proteomes" id="UP000002279">
    <property type="component" value="Chromosome 5"/>
</dbReference>
<evidence type="ECO:0000256" key="2">
    <source>
        <dbReference type="ARBA" id="ARBA00022737"/>
    </source>
</evidence>
<dbReference type="SUPFAM" id="SSF49899">
    <property type="entry name" value="Concanavalin A-like lectins/glucanases"/>
    <property type="match status" value="1"/>
</dbReference>
<reference evidence="6" key="2">
    <citation type="submission" date="2025-08" db="UniProtKB">
        <authorList>
            <consortium name="Ensembl"/>
        </authorList>
    </citation>
    <scope>IDENTIFICATION</scope>
    <source>
        <strain evidence="6">Glennie</strain>
    </source>
</reference>
<dbReference type="AlphaFoldDB" id="A0A6I8N881"/>
<keyword evidence="1 3" id="KW-0430">Lectin</keyword>
<dbReference type="GO" id="GO:0030246">
    <property type="term" value="F:carbohydrate binding"/>
    <property type="evidence" value="ECO:0007669"/>
    <property type="project" value="UniProtKB-UniRule"/>
</dbReference>
<feature type="region of interest" description="Disordered" evidence="4">
    <location>
        <begin position="123"/>
        <end position="173"/>
    </location>
</feature>
<dbReference type="CDD" id="cd00070">
    <property type="entry name" value="GLECT"/>
    <property type="match status" value="1"/>
</dbReference>
<evidence type="ECO:0000259" key="5">
    <source>
        <dbReference type="PROSITE" id="PS51304"/>
    </source>
</evidence>
<reference evidence="6 7" key="1">
    <citation type="journal article" date="2008" name="Nature">
        <title>Genome analysis of the platypus reveals unique signatures of evolution.</title>
        <authorList>
            <person name="Warren W.C."/>
            <person name="Hillier L.W."/>
            <person name="Marshall Graves J.A."/>
            <person name="Birney E."/>
            <person name="Ponting C.P."/>
            <person name="Grutzner F."/>
            <person name="Belov K."/>
            <person name="Miller W."/>
            <person name="Clarke L."/>
            <person name="Chinwalla A.T."/>
            <person name="Yang S.P."/>
            <person name="Heger A."/>
            <person name="Locke D.P."/>
            <person name="Miethke P."/>
            <person name="Waters P.D."/>
            <person name="Veyrunes F."/>
            <person name="Fulton L."/>
            <person name="Fulton B."/>
            <person name="Graves T."/>
            <person name="Wallis J."/>
            <person name="Puente X.S."/>
            <person name="Lopez-Otin C."/>
            <person name="Ordonez G.R."/>
            <person name="Eichler E.E."/>
            <person name="Chen L."/>
            <person name="Cheng Z."/>
            <person name="Deakin J.E."/>
            <person name="Alsop A."/>
            <person name="Thompson K."/>
            <person name="Kirby P."/>
            <person name="Papenfuss A.T."/>
            <person name="Wakefield M.J."/>
            <person name="Olender T."/>
            <person name="Lancet D."/>
            <person name="Huttley G.A."/>
            <person name="Smit A.F."/>
            <person name="Pask A."/>
            <person name="Temple-Smith P."/>
            <person name="Batzer M.A."/>
            <person name="Walker J.A."/>
            <person name="Konkel M.K."/>
            <person name="Harris R.S."/>
            <person name="Whittington C.M."/>
            <person name="Wong E.S."/>
            <person name="Gemmell N.J."/>
            <person name="Buschiazzo E."/>
            <person name="Vargas Jentzsch I.M."/>
            <person name="Merkel A."/>
            <person name="Schmitz J."/>
            <person name="Zemann A."/>
            <person name="Churakov G."/>
            <person name="Kriegs J.O."/>
            <person name="Brosius J."/>
            <person name="Murchison E.P."/>
            <person name="Sachidanandam R."/>
            <person name="Smith C."/>
            <person name="Hannon G.J."/>
            <person name="Tsend-Ayush E."/>
            <person name="McMillan D."/>
            <person name="Attenborough R."/>
            <person name="Rens W."/>
            <person name="Ferguson-Smith M."/>
            <person name="Lefevre C.M."/>
            <person name="Sharp J.A."/>
            <person name="Nicholas K.R."/>
            <person name="Ray D.A."/>
            <person name="Kube M."/>
            <person name="Reinhardt R."/>
            <person name="Pringle T.H."/>
            <person name="Taylor J."/>
            <person name="Jones R.C."/>
            <person name="Nixon B."/>
            <person name="Dacheux J.L."/>
            <person name="Niwa H."/>
            <person name="Sekita Y."/>
            <person name="Huang X."/>
            <person name="Stark A."/>
            <person name="Kheradpour P."/>
            <person name="Kellis M."/>
            <person name="Flicek P."/>
            <person name="Chen Y."/>
            <person name="Webber C."/>
            <person name="Hardison R."/>
            <person name="Nelson J."/>
            <person name="Hallsworth-Pepin K."/>
            <person name="Delehaunty K."/>
            <person name="Markovic C."/>
            <person name="Minx P."/>
            <person name="Feng Y."/>
            <person name="Kremitzki C."/>
            <person name="Mitreva M."/>
            <person name="Glasscock J."/>
            <person name="Wylie T."/>
            <person name="Wohldmann P."/>
            <person name="Thiru P."/>
            <person name="Nhan M.N."/>
            <person name="Pohl C.S."/>
            <person name="Smith S.M."/>
            <person name="Hou S."/>
            <person name="Nefedov M."/>
            <person name="de Jong P.J."/>
            <person name="Renfree M.B."/>
            <person name="Mardis E.R."/>
            <person name="Wilson R.K."/>
        </authorList>
    </citation>
    <scope>NUCLEOTIDE SEQUENCE [LARGE SCALE GENOMIC DNA]</scope>
    <source>
        <strain evidence="6 7">Glennie</strain>
    </source>
</reference>
<dbReference type="GeneTree" id="ENSGT00940000160378"/>
<proteinExistence type="predicted"/>
<reference evidence="6" key="3">
    <citation type="submission" date="2025-09" db="UniProtKB">
        <authorList>
            <consortium name="Ensembl"/>
        </authorList>
    </citation>
    <scope>IDENTIFICATION</scope>
    <source>
        <strain evidence="6">Glennie</strain>
    </source>
</reference>
<dbReference type="PANTHER" id="PTHR11346:SF15">
    <property type="entry name" value="PLACENTAL PROTEIN 13-LIKE"/>
    <property type="match status" value="1"/>
</dbReference>
<dbReference type="PANTHER" id="PTHR11346">
    <property type="entry name" value="GALECTIN"/>
    <property type="match status" value="1"/>
</dbReference>
<evidence type="ECO:0000256" key="4">
    <source>
        <dbReference type="SAM" id="MobiDB-lite"/>
    </source>
</evidence>
<dbReference type="InterPro" id="IPR013320">
    <property type="entry name" value="ConA-like_dom_sf"/>
</dbReference>
<dbReference type="Gene3D" id="2.60.120.200">
    <property type="match status" value="1"/>
</dbReference>
<evidence type="ECO:0000313" key="7">
    <source>
        <dbReference type="Proteomes" id="UP000002279"/>
    </source>
</evidence>
<protein>
    <recommendedName>
        <fullName evidence="3">Galectin</fullName>
    </recommendedName>
</protein>
<dbReference type="InParanoid" id="A0A6I8N881"/>
<keyword evidence="7" id="KW-1185">Reference proteome</keyword>
<sequence>MSVYIQGNADEKMKRFCVNFKAGSGSEADIAFHFNPRFDGWDKVVFNSFQGGRWCNEEKKRSMPFHRGSHFELVFLVTNEHYKVVVNGNPFYEFGHRLPPQMVTHLHVDGDLSLQSINFIGGKEPVRPGGDAGGGGHREGAGGRARAAPRGVPPPYPSVSSLRRAPLCHRPTP</sequence>
<dbReference type="Bgee" id="ENSOANG00000041325">
    <property type="expression patterns" value="Expressed in liver and 6 other cell types or tissues"/>
</dbReference>
<feature type="domain" description="Galectin" evidence="5">
    <location>
        <begin position="1"/>
        <end position="120"/>
    </location>
</feature>
<dbReference type="FunFam" id="2.60.120.200:FF:000124">
    <property type="entry name" value="Galectin-4"/>
    <property type="match status" value="1"/>
</dbReference>
<keyword evidence="2" id="KW-0677">Repeat</keyword>
<name>A0A6I8N881_ORNAN</name>
<evidence type="ECO:0000256" key="1">
    <source>
        <dbReference type="ARBA" id="ARBA00022734"/>
    </source>
</evidence>
<dbReference type="OMA" id="ILDYPHR"/>
<dbReference type="PROSITE" id="PS51304">
    <property type="entry name" value="GALECTIN"/>
    <property type="match status" value="1"/>
</dbReference>
<organism evidence="6 7">
    <name type="scientific">Ornithorhynchus anatinus</name>
    <name type="common">Duckbill platypus</name>
    <dbReference type="NCBI Taxonomy" id="9258"/>
    <lineage>
        <taxon>Eukaryota</taxon>
        <taxon>Metazoa</taxon>
        <taxon>Chordata</taxon>
        <taxon>Craniata</taxon>
        <taxon>Vertebrata</taxon>
        <taxon>Euteleostomi</taxon>
        <taxon>Mammalia</taxon>
        <taxon>Monotremata</taxon>
        <taxon>Ornithorhynchidae</taxon>
        <taxon>Ornithorhynchus</taxon>
    </lineage>
</organism>
<evidence type="ECO:0000256" key="3">
    <source>
        <dbReference type="RuleBase" id="RU102079"/>
    </source>
</evidence>
<dbReference type="InterPro" id="IPR044156">
    <property type="entry name" value="Galectin-like"/>
</dbReference>
<dbReference type="SMART" id="SM00276">
    <property type="entry name" value="GLECT"/>
    <property type="match status" value="1"/>
</dbReference>
<dbReference type="InterPro" id="IPR001079">
    <property type="entry name" value="Galectin_CRD"/>
</dbReference>
<dbReference type="SMART" id="SM00908">
    <property type="entry name" value="Gal-bind_lectin"/>
    <property type="match status" value="1"/>
</dbReference>
<dbReference type="Ensembl" id="ENSOANT00000062427.1">
    <property type="protein sequence ID" value="ENSOANP00000037221.1"/>
    <property type="gene ID" value="ENSOANG00000041325.1"/>
</dbReference>
<evidence type="ECO:0000313" key="6">
    <source>
        <dbReference type="Ensembl" id="ENSOANP00000037221.1"/>
    </source>
</evidence>
<accession>A0A6I8N881</accession>
<dbReference type="Pfam" id="PF00337">
    <property type="entry name" value="Gal-bind_lectin"/>
    <property type="match status" value="1"/>
</dbReference>